<dbReference type="STRING" id="101127.A0A1X2GCA5"/>
<evidence type="ECO:0008006" key="3">
    <source>
        <dbReference type="Google" id="ProtNLM"/>
    </source>
</evidence>
<keyword evidence="2" id="KW-1185">Reference proteome</keyword>
<dbReference type="InterPro" id="IPR038084">
    <property type="entry name" value="PduO/GlcC-like_sf"/>
</dbReference>
<dbReference type="PANTHER" id="PTHR28255">
    <property type="match status" value="1"/>
</dbReference>
<dbReference type="PANTHER" id="PTHR28255:SF1">
    <property type="entry name" value="UPF0303 PROTEIN YBR137W"/>
    <property type="match status" value="1"/>
</dbReference>
<comment type="caution">
    <text evidence="1">The sequence shown here is derived from an EMBL/GenBank/DDBJ whole genome shotgun (WGS) entry which is preliminary data.</text>
</comment>
<proteinExistence type="predicted"/>
<evidence type="ECO:0000313" key="2">
    <source>
        <dbReference type="Proteomes" id="UP000242146"/>
    </source>
</evidence>
<reference evidence="1 2" key="1">
    <citation type="submission" date="2016-07" db="EMBL/GenBank/DDBJ databases">
        <title>Pervasive Adenine N6-methylation of Active Genes in Fungi.</title>
        <authorList>
            <consortium name="DOE Joint Genome Institute"/>
            <person name="Mondo S.J."/>
            <person name="Dannebaum R.O."/>
            <person name="Kuo R.C."/>
            <person name="Labutti K."/>
            <person name="Haridas S."/>
            <person name="Kuo A."/>
            <person name="Salamov A."/>
            <person name="Ahrendt S.R."/>
            <person name="Lipzen A."/>
            <person name="Sullivan W."/>
            <person name="Andreopoulos W.B."/>
            <person name="Clum A."/>
            <person name="Lindquist E."/>
            <person name="Daum C."/>
            <person name="Ramamoorthy G.K."/>
            <person name="Gryganskyi A."/>
            <person name="Culley D."/>
            <person name="Magnuson J.K."/>
            <person name="James T.Y."/>
            <person name="O'Malley M.A."/>
            <person name="Stajich J.E."/>
            <person name="Spatafora J.W."/>
            <person name="Visel A."/>
            <person name="Grigoriev I.V."/>
        </authorList>
    </citation>
    <scope>NUCLEOTIDE SEQUENCE [LARGE SCALE GENOMIC DNA]</scope>
    <source>
        <strain evidence="1 2">NRRL 3301</strain>
    </source>
</reference>
<name>A0A1X2GCA5_9FUNG</name>
<dbReference type="Pfam" id="PF03928">
    <property type="entry name" value="HbpS-like"/>
    <property type="match status" value="1"/>
</dbReference>
<dbReference type="AlphaFoldDB" id="A0A1X2GCA5"/>
<dbReference type="PIRSF" id="PIRSF008757">
    <property type="entry name" value="UCP008757"/>
    <property type="match status" value="1"/>
</dbReference>
<dbReference type="InterPro" id="IPR010371">
    <property type="entry name" value="YBR137W-like"/>
</dbReference>
<sequence>MAVQEAQKLLEKIEEQEQRLQFDTFSSQDALEIGQLILKHVQNDHGNRPVAIDITANGMCVFRFAMDGTSPDNEAWIKRKSNTVNRFRHSSYWMGNSLIVKGRTLEQGSFISEYDYATHGGSFPLHVKNVGMIGTITVTGLKQWEDHGVIVASLEEYLTSK</sequence>
<dbReference type="InterPro" id="IPR005624">
    <property type="entry name" value="PduO/GlcC-like"/>
</dbReference>
<protein>
    <recommendedName>
        <fullName evidence="3">DUF336-domain-containing protein</fullName>
    </recommendedName>
</protein>
<dbReference type="NCBIfam" id="NF002696">
    <property type="entry name" value="PRK02487.1-5"/>
    <property type="match status" value="1"/>
</dbReference>
<gene>
    <name evidence="1" type="ORF">DM01DRAFT_1324906</name>
</gene>
<dbReference type="SUPFAM" id="SSF143744">
    <property type="entry name" value="GlcG-like"/>
    <property type="match status" value="1"/>
</dbReference>
<evidence type="ECO:0000313" key="1">
    <source>
        <dbReference type="EMBL" id="ORX50494.1"/>
    </source>
</evidence>
<dbReference type="Gene3D" id="3.30.450.150">
    <property type="entry name" value="Haem-degrading domain"/>
    <property type="match status" value="1"/>
</dbReference>
<dbReference type="Proteomes" id="UP000242146">
    <property type="component" value="Unassembled WGS sequence"/>
</dbReference>
<dbReference type="OrthoDB" id="2209940at2759"/>
<accession>A0A1X2GCA5</accession>
<organism evidence="1 2">
    <name type="scientific">Hesseltinella vesiculosa</name>
    <dbReference type="NCBI Taxonomy" id="101127"/>
    <lineage>
        <taxon>Eukaryota</taxon>
        <taxon>Fungi</taxon>
        <taxon>Fungi incertae sedis</taxon>
        <taxon>Mucoromycota</taxon>
        <taxon>Mucoromycotina</taxon>
        <taxon>Mucoromycetes</taxon>
        <taxon>Mucorales</taxon>
        <taxon>Cunninghamellaceae</taxon>
        <taxon>Hesseltinella</taxon>
    </lineage>
</organism>
<dbReference type="EMBL" id="MCGT01000023">
    <property type="protein sequence ID" value="ORX50494.1"/>
    <property type="molecule type" value="Genomic_DNA"/>
</dbReference>